<dbReference type="EMBL" id="AZEY01000041">
    <property type="protein sequence ID" value="KRL66509.1"/>
    <property type="molecule type" value="Genomic_DNA"/>
</dbReference>
<evidence type="ECO:0000313" key="2">
    <source>
        <dbReference type="EMBL" id="KRL66509.1"/>
    </source>
</evidence>
<reference evidence="2 3" key="1">
    <citation type="journal article" date="2015" name="Genome Announc.">
        <title>Expanding the biotechnology potential of lactobacilli through comparative genomics of 213 strains and associated genera.</title>
        <authorList>
            <person name="Sun Z."/>
            <person name="Harris H.M."/>
            <person name="McCann A."/>
            <person name="Guo C."/>
            <person name="Argimon S."/>
            <person name="Zhang W."/>
            <person name="Yang X."/>
            <person name="Jeffery I.B."/>
            <person name="Cooney J.C."/>
            <person name="Kagawa T.F."/>
            <person name="Liu W."/>
            <person name="Song Y."/>
            <person name="Salvetti E."/>
            <person name="Wrobel A."/>
            <person name="Rasinkangas P."/>
            <person name="Parkhill J."/>
            <person name="Rea M.C."/>
            <person name="O'Sullivan O."/>
            <person name="Ritari J."/>
            <person name="Douillard F.P."/>
            <person name="Paul Ross R."/>
            <person name="Yang R."/>
            <person name="Briner A.E."/>
            <person name="Felis G.E."/>
            <person name="de Vos W.M."/>
            <person name="Barrangou R."/>
            <person name="Klaenhammer T.R."/>
            <person name="Caufield P.W."/>
            <person name="Cui Y."/>
            <person name="Zhang H."/>
            <person name="O'Toole P.W."/>
        </authorList>
    </citation>
    <scope>NUCLEOTIDE SEQUENCE [LARGE SCALE GENOMIC DNA]</scope>
    <source>
        <strain evidence="2 3">DSM 14421</strain>
    </source>
</reference>
<evidence type="ECO:0000256" key="1">
    <source>
        <dbReference type="SAM" id="Phobius"/>
    </source>
</evidence>
<keyword evidence="1" id="KW-0812">Transmembrane</keyword>
<evidence type="ECO:0000313" key="3">
    <source>
        <dbReference type="Proteomes" id="UP000052013"/>
    </source>
</evidence>
<sequence>MLRTIGTILLIAFMLLTGTAAFVELIKEKGKQNTLIFLTNVLMACASLTAVTYFALDYGDFLVVGIIACLVMIGCAILNGLLRHQFHFWHHMIRIMIVLLALGLCLV</sequence>
<dbReference type="PATRIC" id="fig|1423739.3.peg.2927"/>
<name>A0A0R1SBA5_9LACO</name>
<dbReference type="STRING" id="1423739.FC85_GL002816"/>
<keyword evidence="1" id="KW-1133">Transmembrane helix</keyword>
<gene>
    <name evidence="2" type="ORF">FC85_GL002816</name>
</gene>
<proteinExistence type="predicted"/>
<feature type="transmembrane region" description="Helical" evidence="1">
    <location>
        <begin position="61"/>
        <end position="82"/>
    </location>
</feature>
<protein>
    <submittedName>
        <fullName evidence="2">Uncharacterized protein</fullName>
    </submittedName>
</protein>
<dbReference type="AlphaFoldDB" id="A0A0R1SBA5"/>
<feature type="transmembrane region" description="Helical" evidence="1">
    <location>
        <begin position="36"/>
        <end position="56"/>
    </location>
</feature>
<dbReference type="Proteomes" id="UP000052013">
    <property type="component" value="Unassembled WGS sequence"/>
</dbReference>
<keyword evidence="1" id="KW-0472">Membrane</keyword>
<dbReference type="RefSeq" id="WP_057864383.1">
    <property type="nucleotide sequence ID" value="NZ_AZEY01000041.1"/>
</dbReference>
<comment type="caution">
    <text evidence="2">The sequence shown here is derived from an EMBL/GenBank/DDBJ whole genome shotgun (WGS) entry which is preliminary data.</text>
</comment>
<accession>A0A0R1SBA5</accession>
<organism evidence="2 3">
    <name type="scientific">Lentilactobacillus diolivorans DSM 14421</name>
    <dbReference type="NCBI Taxonomy" id="1423739"/>
    <lineage>
        <taxon>Bacteria</taxon>
        <taxon>Bacillati</taxon>
        <taxon>Bacillota</taxon>
        <taxon>Bacilli</taxon>
        <taxon>Lactobacillales</taxon>
        <taxon>Lactobacillaceae</taxon>
        <taxon>Lentilactobacillus</taxon>
    </lineage>
</organism>